<keyword evidence="2" id="KW-1133">Transmembrane helix</keyword>
<accession>A0A668RN07</accession>
<reference evidence="3" key="1">
    <citation type="submission" date="2025-08" db="UniProtKB">
        <authorList>
            <consortium name="Ensembl"/>
        </authorList>
    </citation>
    <scope>IDENTIFICATION</scope>
</reference>
<feature type="compositionally biased region" description="Basic and acidic residues" evidence="1">
    <location>
        <begin position="154"/>
        <end position="167"/>
    </location>
</feature>
<feature type="compositionally biased region" description="Basic and acidic residues" evidence="1">
    <location>
        <begin position="518"/>
        <end position="529"/>
    </location>
</feature>
<evidence type="ECO:0000313" key="3">
    <source>
        <dbReference type="Ensembl" id="ENSOABP00000003910.2"/>
    </source>
</evidence>
<feature type="compositionally biased region" description="Polar residues" evidence="1">
    <location>
        <begin position="176"/>
        <end position="188"/>
    </location>
</feature>
<evidence type="ECO:0000313" key="4">
    <source>
        <dbReference type="Proteomes" id="UP000472276"/>
    </source>
</evidence>
<feature type="region of interest" description="Disordered" evidence="1">
    <location>
        <begin position="148"/>
        <end position="205"/>
    </location>
</feature>
<sequence>IHLTISLQKLQQKALQQPKQKKSKSAEFLMGESSNVVGIENPAFDGERSTERSIPPVWLGREIRGDRPDSTLAAHQKKMEPRAPAKERETFTADEKKLYERITALLDDEDTFIDLPEKTTLNILFLFTLTAHYFSFGHAGKNFSSGAISGSTGEKSDPCREKAEGGNHYKKKPIKKTNSCGPSMSSRSAPPRHADKQKMQPSMENLSTEEMEEYTFSLQSQLTGPGSCPPCLSDRARLALSMLPSELGLPLLRQQQQLHSSWHGSVQQLGLIILLLALMWFLRLYLHYCSQWLYLQAIAVPVNKFHFHAHTVDLVYQSSLLHTREELAMVVVGPLTLNAITFLLVLIRWGCQQIFGSLPSFTSKFIMAQGVWTVLDPLAVFAVDAILGRLSYSPDTPVGDAAKLYWHFYQADKSGAAGVIITLFLYAVLFLLSITILSMYLLRLHNDGRMLDVFQRLTAKEGVYFLPQDLELSNQELSYIVKKAEQWRGFNGERRKVAVYDYILTTEDPVSDSAAPSDESHRDGAHMPEGETSTHVAVYTLHLSGLKQIYRHFLRQSDGAIIETARESKKKTEGVIVSLALGLVPLNRVRMGKDRSGCSNYFFILLSVQ</sequence>
<dbReference type="PANTHER" id="PTHR33862">
    <property type="entry name" value="OROFACIAL CLEFT 1 CANDIDATE GENE 1 PROTEIN"/>
    <property type="match status" value="1"/>
</dbReference>
<evidence type="ECO:0008006" key="5">
    <source>
        <dbReference type="Google" id="ProtNLM"/>
    </source>
</evidence>
<feature type="transmembrane region" description="Helical" evidence="2">
    <location>
        <begin position="327"/>
        <end position="349"/>
    </location>
</feature>
<organism evidence="3 4">
    <name type="scientific">Oreochromis aureus</name>
    <name type="common">Israeli tilapia</name>
    <name type="synonym">Chromis aureus</name>
    <dbReference type="NCBI Taxonomy" id="47969"/>
    <lineage>
        <taxon>Eukaryota</taxon>
        <taxon>Metazoa</taxon>
        <taxon>Chordata</taxon>
        <taxon>Craniata</taxon>
        <taxon>Vertebrata</taxon>
        <taxon>Euteleostomi</taxon>
        <taxon>Actinopterygii</taxon>
        <taxon>Neopterygii</taxon>
        <taxon>Teleostei</taxon>
        <taxon>Neoteleostei</taxon>
        <taxon>Acanthomorphata</taxon>
        <taxon>Ovalentaria</taxon>
        <taxon>Cichlomorphae</taxon>
        <taxon>Cichliformes</taxon>
        <taxon>Cichlidae</taxon>
        <taxon>African cichlids</taxon>
        <taxon>Pseudocrenilabrinae</taxon>
        <taxon>Oreochromini</taxon>
        <taxon>Oreochromis</taxon>
    </lineage>
</organism>
<feature type="transmembrane region" description="Helical" evidence="2">
    <location>
        <begin position="370"/>
        <end position="390"/>
    </location>
</feature>
<feature type="transmembrane region" description="Helical" evidence="2">
    <location>
        <begin position="416"/>
        <end position="442"/>
    </location>
</feature>
<dbReference type="Ensembl" id="ENSOABT00000004062.2">
    <property type="protein sequence ID" value="ENSOABP00000003910.2"/>
    <property type="gene ID" value="ENSOABG00000002310.2"/>
</dbReference>
<reference evidence="3" key="2">
    <citation type="submission" date="2025-09" db="UniProtKB">
        <authorList>
            <consortium name="Ensembl"/>
        </authorList>
    </citation>
    <scope>IDENTIFICATION</scope>
</reference>
<protein>
    <recommendedName>
        <fullName evidence="5">Orofacial cleft 1 candidate gene 1 protein</fullName>
    </recommendedName>
</protein>
<dbReference type="Proteomes" id="UP000472276">
    <property type="component" value="Unassembled WGS sequence"/>
</dbReference>
<feature type="transmembrane region" description="Helical" evidence="2">
    <location>
        <begin position="269"/>
        <end position="286"/>
    </location>
</feature>
<keyword evidence="4" id="KW-1185">Reference proteome</keyword>
<keyword evidence="2" id="KW-0812">Transmembrane</keyword>
<evidence type="ECO:0000256" key="2">
    <source>
        <dbReference type="SAM" id="Phobius"/>
    </source>
</evidence>
<dbReference type="PANTHER" id="PTHR33862:SF3">
    <property type="entry name" value="OROFACIAL CLEFT 1 CANDIDATE GENE 1 PROTEIN"/>
    <property type="match status" value="1"/>
</dbReference>
<gene>
    <name evidence="3" type="primary">ofcc1</name>
</gene>
<proteinExistence type="predicted"/>
<name>A0A668RN07_OREAU</name>
<dbReference type="Pfam" id="PF15680">
    <property type="entry name" value="OFCC1"/>
    <property type="match status" value="1"/>
</dbReference>
<feature type="region of interest" description="Disordered" evidence="1">
    <location>
        <begin position="509"/>
        <end position="529"/>
    </location>
</feature>
<dbReference type="InterPro" id="IPR031390">
    <property type="entry name" value="OFCC1"/>
</dbReference>
<dbReference type="AlphaFoldDB" id="A0A668RN07"/>
<keyword evidence="2" id="KW-0472">Membrane</keyword>
<evidence type="ECO:0000256" key="1">
    <source>
        <dbReference type="SAM" id="MobiDB-lite"/>
    </source>
</evidence>